<name>A0A8H8WST4_9HYPH</name>
<evidence type="ECO:0000259" key="4">
    <source>
        <dbReference type="PROSITE" id="PS51194"/>
    </source>
</evidence>
<dbReference type="GO" id="GO:0008094">
    <property type="term" value="F:ATP-dependent activity, acting on DNA"/>
    <property type="evidence" value="ECO:0007669"/>
    <property type="project" value="TreeGrafter"/>
</dbReference>
<gene>
    <name evidence="5" type="ORF">mvi_21750</name>
</gene>
<dbReference type="GO" id="GO:0006281">
    <property type="term" value="P:DNA repair"/>
    <property type="evidence" value="ECO:0007669"/>
    <property type="project" value="TreeGrafter"/>
</dbReference>
<dbReference type="EMBL" id="AP024145">
    <property type="protein sequence ID" value="BCM83714.1"/>
    <property type="molecule type" value="Genomic_DNA"/>
</dbReference>
<evidence type="ECO:0000256" key="2">
    <source>
        <dbReference type="ARBA" id="ARBA00022801"/>
    </source>
</evidence>
<organism evidence="5 6">
    <name type="scientific">Methylobacterium indicum</name>
    <dbReference type="NCBI Taxonomy" id="1775910"/>
    <lineage>
        <taxon>Bacteria</taxon>
        <taxon>Pseudomonadati</taxon>
        <taxon>Pseudomonadota</taxon>
        <taxon>Alphaproteobacteria</taxon>
        <taxon>Hyphomicrobiales</taxon>
        <taxon>Methylobacteriaceae</taxon>
        <taxon>Methylobacterium</taxon>
    </lineage>
</organism>
<dbReference type="GO" id="GO:0005524">
    <property type="term" value="F:ATP binding"/>
    <property type="evidence" value="ECO:0007669"/>
    <property type="project" value="UniProtKB-KW"/>
</dbReference>
<feature type="domain" description="Helicase C-terminal" evidence="4">
    <location>
        <begin position="307"/>
        <end position="454"/>
    </location>
</feature>
<keyword evidence="2" id="KW-0378">Hydrolase</keyword>
<dbReference type="Pfam" id="PF00271">
    <property type="entry name" value="Helicase_C"/>
    <property type="match status" value="1"/>
</dbReference>
<dbReference type="KEGG" id="mind:mvi_21750"/>
<evidence type="ECO:0000313" key="5">
    <source>
        <dbReference type="EMBL" id="BCM83714.1"/>
    </source>
</evidence>
<dbReference type="InterPro" id="IPR050628">
    <property type="entry name" value="SNF2_RAD54_helicase_TF"/>
</dbReference>
<keyword evidence="1" id="KW-0547">Nucleotide-binding</keyword>
<proteinExistence type="predicted"/>
<dbReference type="SMART" id="SM00490">
    <property type="entry name" value="HELICc"/>
    <property type="match status" value="1"/>
</dbReference>
<dbReference type="Gene3D" id="3.40.50.300">
    <property type="entry name" value="P-loop containing nucleotide triphosphate hydrolases"/>
    <property type="match status" value="2"/>
</dbReference>
<accession>A0A8H8WST4</accession>
<dbReference type="InterPro" id="IPR027417">
    <property type="entry name" value="P-loop_NTPase"/>
</dbReference>
<dbReference type="Proteomes" id="UP000663508">
    <property type="component" value="Chromosome"/>
</dbReference>
<sequence length="472" mass="53418">MPWSTTTELLPHQADAVAKLLPSRVGGLFAEMGTGKSRCLIELAARRRAKIDRVVWFCPVSIKETVRKEILKHTTCGEDDVYVFDDKTDAETIPLDRPWYVVGIESLSSSVRVVSALDALLDERTFVAVDESTFIKGPHSTRTRRITDMSRRARYRAVLTGTPFTQGVVDLYAQMSFLSPKILGYNSFWSFANNHLEYDTDRKTGRVTGRIIRSHNTGYLAAKIAPYVYQIRKDECLDLPGKLYEQRWVPQTLEQMEAARTAKEEVLADEGLYDSPHIAIFRLFSRLQAIACGFAGGCPVPHRRIDGLIDAIERIPEGEKVVVWTKYRQGLGDLARAIRDSYGTDSCREFHGGLDERARNREIDAWRREARFLVATQQSGGHGLTLVEASHAIFYSTSFKYSERAQAEDRIHRIGQNRPCTYLDVAVDCGIDRRIISAVESKGATLTAFRDELDACKRKGMRNRIRELVMTL</sequence>
<dbReference type="SMART" id="SM00487">
    <property type="entry name" value="DEXDc"/>
    <property type="match status" value="1"/>
</dbReference>
<dbReference type="PROSITE" id="PS51194">
    <property type="entry name" value="HELICASE_CTER"/>
    <property type="match status" value="1"/>
</dbReference>
<keyword evidence="3" id="KW-0067">ATP-binding</keyword>
<dbReference type="InterPro" id="IPR001650">
    <property type="entry name" value="Helicase_C-like"/>
</dbReference>
<dbReference type="InterPro" id="IPR000330">
    <property type="entry name" value="SNF2_N"/>
</dbReference>
<dbReference type="SUPFAM" id="SSF52540">
    <property type="entry name" value="P-loop containing nucleoside triphosphate hydrolases"/>
    <property type="match status" value="2"/>
</dbReference>
<dbReference type="InterPro" id="IPR049730">
    <property type="entry name" value="SNF2/RAD54-like_C"/>
</dbReference>
<evidence type="ECO:0000256" key="1">
    <source>
        <dbReference type="ARBA" id="ARBA00022741"/>
    </source>
</evidence>
<dbReference type="GO" id="GO:0004386">
    <property type="term" value="F:helicase activity"/>
    <property type="evidence" value="ECO:0007669"/>
    <property type="project" value="UniProtKB-KW"/>
</dbReference>
<dbReference type="RefSeq" id="WP_207182741.1">
    <property type="nucleotide sequence ID" value="NZ_AP024145.1"/>
</dbReference>
<dbReference type="GO" id="GO:0016787">
    <property type="term" value="F:hydrolase activity"/>
    <property type="evidence" value="ECO:0007669"/>
    <property type="project" value="UniProtKB-KW"/>
</dbReference>
<evidence type="ECO:0000256" key="3">
    <source>
        <dbReference type="ARBA" id="ARBA00022840"/>
    </source>
</evidence>
<dbReference type="AlphaFoldDB" id="A0A8H8WST4"/>
<reference evidence="5" key="1">
    <citation type="submission" date="2020-11" db="EMBL/GenBank/DDBJ databases">
        <title>Complete genome sequence of a novel pathogenic Methylobacterium strain isolated from rice in Vietnam.</title>
        <authorList>
            <person name="Lai K."/>
            <person name="Okazaki S."/>
            <person name="Higashi K."/>
            <person name="Mori H."/>
            <person name="Toyoda A."/>
            <person name="Kurokawa K."/>
        </authorList>
    </citation>
    <scope>NUCLEOTIDE SEQUENCE</scope>
    <source>
        <strain evidence="5">VL1</strain>
    </source>
</reference>
<dbReference type="CDD" id="cd18793">
    <property type="entry name" value="SF2_C_SNF"/>
    <property type="match status" value="1"/>
</dbReference>
<evidence type="ECO:0000313" key="6">
    <source>
        <dbReference type="Proteomes" id="UP000663508"/>
    </source>
</evidence>
<dbReference type="PANTHER" id="PTHR45626">
    <property type="entry name" value="TRANSCRIPTION TERMINATION FACTOR 2-RELATED"/>
    <property type="match status" value="1"/>
</dbReference>
<dbReference type="InterPro" id="IPR014001">
    <property type="entry name" value="Helicase_ATP-bd"/>
</dbReference>
<protein>
    <recommendedName>
        <fullName evidence="4">Helicase C-terminal domain-containing protein</fullName>
    </recommendedName>
</protein>
<dbReference type="Pfam" id="PF00176">
    <property type="entry name" value="SNF2-rel_dom"/>
    <property type="match status" value="1"/>
</dbReference>